<reference evidence="6 7" key="1">
    <citation type="submission" date="2020-10" db="EMBL/GenBank/DDBJ databases">
        <title>Sequencing the genomes of 1000 actinobacteria strains.</title>
        <authorList>
            <person name="Klenk H.-P."/>
        </authorList>
    </citation>
    <scope>NUCLEOTIDE SEQUENCE [LARGE SCALE GENOMIC DNA]</scope>
    <source>
        <strain evidence="6 7">DSM 46661</strain>
    </source>
</reference>
<dbReference type="Proteomes" id="UP000656548">
    <property type="component" value="Unassembled WGS sequence"/>
</dbReference>
<evidence type="ECO:0000313" key="6">
    <source>
        <dbReference type="EMBL" id="MBE1580435.1"/>
    </source>
</evidence>
<evidence type="ECO:0000259" key="5">
    <source>
        <dbReference type="PROSITE" id="PS50160"/>
    </source>
</evidence>
<keyword evidence="7" id="KW-1185">Reference proteome</keyword>
<dbReference type="Gene3D" id="3.30.1490.70">
    <property type="match status" value="1"/>
</dbReference>
<dbReference type="SUPFAM" id="SSF56091">
    <property type="entry name" value="DNA ligase/mRNA capping enzyme, catalytic domain"/>
    <property type="match status" value="1"/>
</dbReference>
<dbReference type="GO" id="GO:0003910">
    <property type="term" value="F:DNA ligase (ATP) activity"/>
    <property type="evidence" value="ECO:0007669"/>
    <property type="project" value="UniProtKB-EC"/>
</dbReference>
<dbReference type="InterPro" id="IPR012309">
    <property type="entry name" value="DNA_ligase_ATP-dep_C"/>
</dbReference>
<proteinExistence type="inferred from homology"/>
<accession>A0ABR9LJH5</accession>
<dbReference type="InterPro" id="IPR014146">
    <property type="entry name" value="LigD_ligase_dom"/>
</dbReference>
<dbReference type="EC" id="6.5.1.1" evidence="2"/>
<dbReference type="InterPro" id="IPR012340">
    <property type="entry name" value="NA-bd_OB-fold"/>
</dbReference>
<dbReference type="SUPFAM" id="SSF50249">
    <property type="entry name" value="Nucleic acid-binding proteins"/>
    <property type="match status" value="1"/>
</dbReference>
<dbReference type="PROSITE" id="PS50160">
    <property type="entry name" value="DNA_LIGASE_A3"/>
    <property type="match status" value="1"/>
</dbReference>
<dbReference type="InterPro" id="IPR050191">
    <property type="entry name" value="ATP-dep_DNA_ligase"/>
</dbReference>
<dbReference type="CDD" id="cd07906">
    <property type="entry name" value="Adenylation_DNA_ligase_LigD_LigC"/>
    <property type="match status" value="1"/>
</dbReference>
<evidence type="ECO:0000313" key="7">
    <source>
        <dbReference type="Proteomes" id="UP000656548"/>
    </source>
</evidence>
<sequence>MAQENAGGARSRVPAFIEPMLATQAQKQLPDDPQYAYEWKWDGYRAVMRVAADGTTRLSSRNDKDFTSRFPILADALGDSLEGRQAVLDGEIVALDARGRPDFGLLQNYADGGEVPVAYFVFDVLQLGDDRLLDEPYERRRKVLEGIEPPDKNLIAITPSYSHADLSATGMSPADLLDVARERGLEGLLVKAIRSKYHPGRRSPEWIKHPLIQTIEVVVCGWRPGQGRRDGMIGALLLGAHDPDSGDLVYIGDVGTGFTHQALVDAQAKLAPLSRKTSPFADEVPRDRAKGAKWVTPKLVGEVVYRQFTPREHRLRHTAWRGWRPDKNVADVQIPGND</sequence>
<dbReference type="Pfam" id="PF01068">
    <property type="entry name" value="DNA_ligase_A_M"/>
    <property type="match status" value="1"/>
</dbReference>
<comment type="catalytic activity">
    <reaction evidence="4">
        <text>ATP + (deoxyribonucleotide)n-3'-hydroxyl + 5'-phospho-(deoxyribonucleotide)m = (deoxyribonucleotide)n+m + AMP + diphosphate.</text>
        <dbReference type="EC" id="6.5.1.1"/>
    </reaction>
</comment>
<dbReference type="NCBIfam" id="TIGR02779">
    <property type="entry name" value="NHEJ_ligase_lig"/>
    <property type="match status" value="1"/>
</dbReference>
<dbReference type="Pfam" id="PF04679">
    <property type="entry name" value="DNA_ligase_A_C"/>
    <property type="match status" value="1"/>
</dbReference>
<dbReference type="CDD" id="cd07971">
    <property type="entry name" value="OBF_DNA_ligase_LigD"/>
    <property type="match status" value="1"/>
</dbReference>
<dbReference type="Gene3D" id="3.30.470.30">
    <property type="entry name" value="DNA ligase/mRNA capping enzyme"/>
    <property type="match status" value="1"/>
</dbReference>
<evidence type="ECO:0000256" key="4">
    <source>
        <dbReference type="ARBA" id="ARBA00034003"/>
    </source>
</evidence>
<dbReference type="RefSeq" id="WP_192746997.1">
    <property type="nucleotide sequence ID" value="NZ_JADBEJ010000006.1"/>
</dbReference>
<evidence type="ECO:0000256" key="3">
    <source>
        <dbReference type="ARBA" id="ARBA00022598"/>
    </source>
</evidence>
<evidence type="ECO:0000256" key="2">
    <source>
        <dbReference type="ARBA" id="ARBA00012727"/>
    </source>
</evidence>
<dbReference type="EMBL" id="JADBEJ010000006">
    <property type="protein sequence ID" value="MBE1580435.1"/>
    <property type="molecule type" value="Genomic_DNA"/>
</dbReference>
<keyword evidence="3 6" id="KW-0436">Ligase</keyword>
<comment type="caution">
    <text evidence="6">The sequence shown here is derived from an EMBL/GenBank/DDBJ whole genome shotgun (WGS) entry which is preliminary data.</text>
</comment>
<protein>
    <recommendedName>
        <fullName evidence="2">DNA ligase (ATP)</fullName>
        <ecNumber evidence="2">6.5.1.1</ecNumber>
    </recommendedName>
</protein>
<dbReference type="Gene3D" id="2.40.50.140">
    <property type="entry name" value="Nucleic acid-binding proteins"/>
    <property type="match status" value="1"/>
</dbReference>
<feature type="domain" description="ATP-dependent DNA ligase family profile" evidence="5">
    <location>
        <begin position="110"/>
        <end position="242"/>
    </location>
</feature>
<dbReference type="PANTHER" id="PTHR45674:SF4">
    <property type="entry name" value="DNA LIGASE 1"/>
    <property type="match status" value="1"/>
</dbReference>
<gene>
    <name evidence="6" type="ORF">H4W30_007516</name>
</gene>
<dbReference type="PANTHER" id="PTHR45674">
    <property type="entry name" value="DNA LIGASE 1/3 FAMILY MEMBER"/>
    <property type="match status" value="1"/>
</dbReference>
<evidence type="ECO:0000256" key="1">
    <source>
        <dbReference type="ARBA" id="ARBA00007572"/>
    </source>
</evidence>
<name>A0ABR9LJH5_9PSEU</name>
<organism evidence="6 7">
    <name type="scientific">Amycolatopsis roodepoortensis</name>
    <dbReference type="NCBI Taxonomy" id="700274"/>
    <lineage>
        <taxon>Bacteria</taxon>
        <taxon>Bacillati</taxon>
        <taxon>Actinomycetota</taxon>
        <taxon>Actinomycetes</taxon>
        <taxon>Pseudonocardiales</taxon>
        <taxon>Pseudonocardiaceae</taxon>
        <taxon>Amycolatopsis</taxon>
    </lineage>
</organism>
<dbReference type="InterPro" id="IPR012310">
    <property type="entry name" value="DNA_ligase_ATP-dep_cent"/>
</dbReference>
<comment type="similarity">
    <text evidence="1">Belongs to the ATP-dependent DNA ligase family.</text>
</comment>